<dbReference type="InterPro" id="IPR042081">
    <property type="entry name" value="RNA_2'-PTrans_C"/>
</dbReference>
<dbReference type="SUPFAM" id="SSF56399">
    <property type="entry name" value="ADP-ribosylation"/>
    <property type="match status" value="1"/>
</dbReference>
<keyword evidence="2" id="KW-0808">Transferase</keyword>
<dbReference type="GO" id="GO:0000215">
    <property type="term" value="F:tRNA 2'-phosphotransferase activity"/>
    <property type="evidence" value="ECO:0007669"/>
    <property type="project" value="TreeGrafter"/>
</dbReference>
<evidence type="ECO:0000256" key="1">
    <source>
        <dbReference type="ARBA" id="ARBA00009836"/>
    </source>
</evidence>
<dbReference type="Pfam" id="PF01885">
    <property type="entry name" value="PTS_2-RNA"/>
    <property type="match status" value="1"/>
</dbReference>
<name>A0A6F9D6S4_9ASCI</name>
<comment type="similarity">
    <text evidence="1">Belongs to the KptA/TPT1 family.</text>
</comment>
<sequence length="156" mass="18207">MTRTHIHFAIGMPGDEDVLSGMRNTSDVVIRLNLKKALKAGLKFFISSNRVILSEGDKKGRIHPKFFDFVMKYYPRQKLNFEVPPDYNDKEDEKKKSEKGGHGRDECDQRPRSNQGQHRPYTSDYDAQSSRGGDQRRSDRQENKRPPTRDRRPQRS</sequence>
<evidence type="ECO:0000256" key="4">
    <source>
        <dbReference type="SAM" id="MobiDB-lite"/>
    </source>
</evidence>
<feature type="compositionally biased region" description="Basic and acidic residues" evidence="4">
    <location>
        <begin position="87"/>
        <end position="111"/>
    </location>
</feature>
<dbReference type="GO" id="GO:0006388">
    <property type="term" value="P:tRNA splicing, via endonucleolytic cleavage and ligation"/>
    <property type="evidence" value="ECO:0007669"/>
    <property type="project" value="TreeGrafter"/>
</dbReference>
<gene>
    <name evidence="5" type="primary">Ago2-002</name>
</gene>
<dbReference type="PANTHER" id="PTHR12684:SF2">
    <property type="entry name" value="TRNA 2'-PHOSPHOTRANSFERASE 1"/>
    <property type="match status" value="1"/>
</dbReference>
<evidence type="ECO:0000313" key="5">
    <source>
        <dbReference type="EMBL" id="CAB3220632.1"/>
    </source>
</evidence>
<dbReference type="AlphaFoldDB" id="A0A6F9D6S4"/>
<proteinExistence type="evidence at transcript level"/>
<organism evidence="5">
    <name type="scientific">Phallusia mammillata</name>
    <dbReference type="NCBI Taxonomy" id="59560"/>
    <lineage>
        <taxon>Eukaryota</taxon>
        <taxon>Metazoa</taxon>
        <taxon>Chordata</taxon>
        <taxon>Tunicata</taxon>
        <taxon>Ascidiacea</taxon>
        <taxon>Phlebobranchia</taxon>
        <taxon>Ascidiidae</taxon>
        <taxon>Phallusia</taxon>
    </lineage>
</organism>
<accession>A0A6F9D6S4</accession>
<feature type="compositionally biased region" description="Basic and acidic residues" evidence="4">
    <location>
        <begin position="133"/>
        <end position="156"/>
    </location>
</feature>
<reference evidence="5" key="1">
    <citation type="submission" date="2020-04" db="EMBL/GenBank/DDBJ databases">
        <authorList>
            <person name="Neveu A P."/>
        </authorList>
    </citation>
    <scope>NUCLEOTIDE SEQUENCE</scope>
    <source>
        <tissue evidence="5">Whole embryo</tissue>
    </source>
</reference>
<dbReference type="Gene3D" id="3.20.170.30">
    <property type="match status" value="1"/>
</dbReference>
<feature type="region of interest" description="Disordered" evidence="4">
    <location>
        <begin position="80"/>
        <end position="156"/>
    </location>
</feature>
<dbReference type="EMBL" id="LR782783">
    <property type="protein sequence ID" value="CAB3220632.1"/>
    <property type="molecule type" value="mRNA"/>
</dbReference>
<protein>
    <submittedName>
        <fullName evidence="5">Protein argonaute-2</fullName>
    </submittedName>
</protein>
<evidence type="ECO:0000256" key="3">
    <source>
        <dbReference type="ARBA" id="ARBA00023027"/>
    </source>
</evidence>
<evidence type="ECO:0000256" key="2">
    <source>
        <dbReference type="ARBA" id="ARBA00022679"/>
    </source>
</evidence>
<dbReference type="InterPro" id="IPR002745">
    <property type="entry name" value="Ptrans_KptA/Tpt1"/>
</dbReference>
<dbReference type="PANTHER" id="PTHR12684">
    <property type="entry name" value="PUTATIVE PHOSPHOTRANSFERASE"/>
    <property type="match status" value="1"/>
</dbReference>
<keyword evidence="3" id="KW-0520">NAD</keyword>